<dbReference type="EMBL" id="CABFPH010000029">
    <property type="protein sequence ID" value="VUD71809.1"/>
    <property type="molecule type" value="Genomic_DNA"/>
</dbReference>
<proteinExistence type="predicted"/>
<name>A0A509EEE6_9HYPH</name>
<gene>
    <name evidence="1" type="ORF">MET9862_02397</name>
</gene>
<reference evidence="1 2" key="1">
    <citation type="submission" date="2019-06" db="EMBL/GenBank/DDBJ databases">
        <authorList>
            <person name="Rodrigo-Torres L."/>
            <person name="Arahal R. D."/>
            <person name="Lucena T."/>
        </authorList>
    </citation>
    <scope>NUCLEOTIDE SEQUENCE [LARGE SCALE GENOMIC DNA]</scope>
    <source>
        <strain evidence="1 2">SB0023/3</strain>
    </source>
</reference>
<dbReference type="OrthoDB" id="7877408at2"/>
<evidence type="ECO:0000313" key="1">
    <source>
        <dbReference type="EMBL" id="VUD71809.1"/>
    </source>
</evidence>
<dbReference type="AlphaFoldDB" id="A0A509EEE6"/>
<dbReference type="Proteomes" id="UP000410984">
    <property type="component" value="Unassembled WGS sequence"/>
</dbReference>
<keyword evidence="2" id="KW-1185">Reference proteome</keyword>
<evidence type="ECO:0000313" key="2">
    <source>
        <dbReference type="Proteomes" id="UP000410984"/>
    </source>
</evidence>
<organism evidence="1 2">
    <name type="scientific">Methylobacterium symbioticum</name>
    <dbReference type="NCBI Taxonomy" id="2584084"/>
    <lineage>
        <taxon>Bacteria</taxon>
        <taxon>Pseudomonadati</taxon>
        <taxon>Pseudomonadota</taxon>
        <taxon>Alphaproteobacteria</taxon>
        <taxon>Hyphomicrobiales</taxon>
        <taxon>Methylobacteriaceae</taxon>
        <taxon>Methylobacterium</taxon>
    </lineage>
</organism>
<sequence>MSARTRCIVPFCGCTAATARIHPSTEWICQRHWRLVPRATKARWWQVKHRRRRIWRRLGDSRVITKPGPLTIWNTANRLCARTWERCKAEAIEMAGGI</sequence>
<protein>
    <submittedName>
        <fullName evidence="1">Uncharacterized protein</fullName>
    </submittedName>
</protein>
<dbReference type="RefSeq" id="WP_142583189.1">
    <property type="nucleotide sequence ID" value="NZ_CABFPH010000029.1"/>
</dbReference>
<accession>A0A509EEE6</accession>